<dbReference type="Proteomes" id="UP001172082">
    <property type="component" value="Unassembled WGS sequence"/>
</dbReference>
<evidence type="ECO:0000313" key="2">
    <source>
        <dbReference type="Proteomes" id="UP001172082"/>
    </source>
</evidence>
<dbReference type="EMBL" id="JAUJEA010000005">
    <property type="protein sequence ID" value="MDN5202902.1"/>
    <property type="molecule type" value="Genomic_DNA"/>
</dbReference>
<accession>A0ABT8KQ64</accession>
<gene>
    <name evidence="1" type="ORF">QQ008_16040</name>
</gene>
<protein>
    <submittedName>
        <fullName evidence="1">Uncharacterized protein</fullName>
    </submittedName>
</protein>
<sequence length="82" mass="9731">MHKFRKLTIDQQTLLVKKRGSYLSIRESNSFLINLYFIDDFFVELWYSSNGISVNQIRSFRKLKYLEPYLNTIDISDVVSSS</sequence>
<reference evidence="1" key="1">
    <citation type="submission" date="2023-06" db="EMBL/GenBank/DDBJ databases">
        <title>Genomic of Parafulvivirga corallium.</title>
        <authorList>
            <person name="Wang G."/>
        </authorList>
    </citation>
    <scope>NUCLEOTIDE SEQUENCE</scope>
    <source>
        <strain evidence="1">BMA10</strain>
    </source>
</reference>
<keyword evidence="2" id="KW-1185">Reference proteome</keyword>
<organism evidence="1 2">
    <name type="scientific">Splendidivirga corallicola</name>
    <dbReference type="NCBI Taxonomy" id="3051826"/>
    <lineage>
        <taxon>Bacteria</taxon>
        <taxon>Pseudomonadati</taxon>
        <taxon>Bacteroidota</taxon>
        <taxon>Cytophagia</taxon>
        <taxon>Cytophagales</taxon>
        <taxon>Splendidivirgaceae</taxon>
        <taxon>Splendidivirga</taxon>
    </lineage>
</organism>
<dbReference type="RefSeq" id="WP_346752921.1">
    <property type="nucleotide sequence ID" value="NZ_JAUJEA010000005.1"/>
</dbReference>
<comment type="caution">
    <text evidence="1">The sequence shown here is derived from an EMBL/GenBank/DDBJ whole genome shotgun (WGS) entry which is preliminary data.</text>
</comment>
<proteinExistence type="predicted"/>
<evidence type="ECO:0000313" key="1">
    <source>
        <dbReference type="EMBL" id="MDN5202902.1"/>
    </source>
</evidence>
<name>A0ABT8KQ64_9BACT</name>